<sequence>MSKSRSRFLLTLLSDNPRAAACVSDERFGDRSYTRHFFRDCYGPRSSRRFLLQLLLPEREQFFYLEQLESNAKCSLSCNHRTTLMNTLIHNKCTMLTVPRRCDYCKSHAYR</sequence>
<evidence type="ECO:0000313" key="2">
    <source>
        <dbReference type="Proteomes" id="UP000886998"/>
    </source>
</evidence>
<dbReference type="Proteomes" id="UP000886998">
    <property type="component" value="Unassembled WGS sequence"/>
</dbReference>
<gene>
    <name evidence="1" type="ORF">TNIN_420911</name>
</gene>
<dbReference type="AlphaFoldDB" id="A0A8X6YR60"/>
<organism evidence="1 2">
    <name type="scientific">Trichonephila inaurata madagascariensis</name>
    <dbReference type="NCBI Taxonomy" id="2747483"/>
    <lineage>
        <taxon>Eukaryota</taxon>
        <taxon>Metazoa</taxon>
        <taxon>Ecdysozoa</taxon>
        <taxon>Arthropoda</taxon>
        <taxon>Chelicerata</taxon>
        <taxon>Arachnida</taxon>
        <taxon>Araneae</taxon>
        <taxon>Araneomorphae</taxon>
        <taxon>Entelegynae</taxon>
        <taxon>Araneoidea</taxon>
        <taxon>Nephilidae</taxon>
        <taxon>Trichonephila</taxon>
        <taxon>Trichonephila inaurata</taxon>
    </lineage>
</organism>
<evidence type="ECO:0000313" key="1">
    <source>
        <dbReference type="EMBL" id="GFY76254.1"/>
    </source>
</evidence>
<name>A0A8X6YR60_9ARAC</name>
<protein>
    <submittedName>
        <fullName evidence="1">Uncharacterized protein</fullName>
    </submittedName>
</protein>
<proteinExistence type="predicted"/>
<dbReference type="EMBL" id="BMAV01021828">
    <property type="protein sequence ID" value="GFY76254.1"/>
    <property type="molecule type" value="Genomic_DNA"/>
</dbReference>
<reference evidence="1" key="1">
    <citation type="submission" date="2020-08" db="EMBL/GenBank/DDBJ databases">
        <title>Multicomponent nature underlies the extraordinary mechanical properties of spider dragline silk.</title>
        <authorList>
            <person name="Kono N."/>
            <person name="Nakamura H."/>
            <person name="Mori M."/>
            <person name="Yoshida Y."/>
            <person name="Ohtoshi R."/>
            <person name="Malay A.D."/>
            <person name="Moran D.A.P."/>
            <person name="Tomita M."/>
            <person name="Numata K."/>
            <person name="Arakawa K."/>
        </authorList>
    </citation>
    <scope>NUCLEOTIDE SEQUENCE</scope>
</reference>
<keyword evidence="2" id="KW-1185">Reference proteome</keyword>
<accession>A0A8X6YR60</accession>
<comment type="caution">
    <text evidence="1">The sequence shown here is derived from an EMBL/GenBank/DDBJ whole genome shotgun (WGS) entry which is preliminary data.</text>
</comment>